<evidence type="ECO:0000313" key="3">
    <source>
        <dbReference type="Proteomes" id="UP000646484"/>
    </source>
</evidence>
<reference evidence="2 3" key="1">
    <citation type="submission" date="2020-08" db="EMBL/GenBank/DDBJ databases">
        <title>Genome public.</title>
        <authorList>
            <person name="Liu C."/>
            <person name="Sun Q."/>
        </authorList>
    </citation>
    <scope>NUCLEOTIDE SEQUENCE [LARGE SCALE GENOMIC DNA]</scope>
    <source>
        <strain evidence="2 3">NSJ-56</strain>
    </source>
</reference>
<dbReference type="Proteomes" id="UP000646484">
    <property type="component" value="Unassembled WGS sequence"/>
</dbReference>
<protein>
    <submittedName>
        <fullName evidence="2">Uncharacterized protein</fullName>
    </submittedName>
</protein>
<name>A0ABR7CYG8_9BACT</name>
<keyword evidence="3" id="KW-1185">Reference proteome</keyword>
<dbReference type="EMBL" id="JACOOH010000002">
    <property type="protein sequence ID" value="MBC5620205.1"/>
    <property type="molecule type" value="Genomic_DNA"/>
</dbReference>
<proteinExistence type="predicted"/>
<feature type="chain" id="PRO_5047445099" evidence="1">
    <location>
        <begin position="27"/>
        <end position="124"/>
    </location>
</feature>
<comment type="caution">
    <text evidence="2">The sequence shown here is derived from an EMBL/GenBank/DDBJ whole genome shotgun (WGS) entry which is preliminary data.</text>
</comment>
<evidence type="ECO:0000313" key="2">
    <source>
        <dbReference type="EMBL" id="MBC5620205.1"/>
    </source>
</evidence>
<keyword evidence="1" id="KW-0732">Signal</keyword>
<gene>
    <name evidence="2" type="ORF">H8S64_03735</name>
</gene>
<evidence type="ECO:0000256" key="1">
    <source>
        <dbReference type="SAM" id="SignalP"/>
    </source>
</evidence>
<sequence>MQNVLKSSILILLLTFAGLSVTPASGQELPLQEIRTGGSCRHEIYDTSSPVSFIAFLTEECEIILGSTHFTPDTKTYLVLFFIQRYNKDHISDSGHSKRNWYFHPYSTLGKTKYYVFALRKIIV</sequence>
<accession>A0ABR7CYG8</accession>
<feature type="signal peptide" evidence="1">
    <location>
        <begin position="1"/>
        <end position="26"/>
    </location>
</feature>
<dbReference type="RefSeq" id="WP_186975042.1">
    <property type="nucleotide sequence ID" value="NZ_JACOOH010000002.1"/>
</dbReference>
<organism evidence="2 3">
    <name type="scientific">Butyricimonas hominis</name>
    <dbReference type="NCBI Taxonomy" id="2763032"/>
    <lineage>
        <taxon>Bacteria</taxon>
        <taxon>Pseudomonadati</taxon>
        <taxon>Bacteroidota</taxon>
        <taxon>Bacteroidia</taxon>
        <taxon>Bacteroidales</taxon>
        <taxon>Odoribacteraceae</taxon>
        <taxon>Butyricimonas</taxon>
    </lineage>
</organism>